<proteinExistence type="predicted"/>
<gene>
    <name evidence="2" type="ORF">SAMN05216268_116218</name>
</gene>
<dbReference type="Gene3D" id="3.40.50.2300">
    <property type="match status" value="1"/>
</dbReference>
<evidence type="ECO:0000313" key="3">
    <source>
        <dbReference type="Proteomes" id="UP000184388"/>
    </source>
</evidence>
<dbReference type="InterPro" id="IPR028082">
    <property type="entry name" value="Peripla_BP_I"/>
</dbReference>
<dbReference type="AlphaFoldDB" id="A0A9X8N4S1"/>
<feature type="region of interest" description="Disordered" evidence="1">
    <location>
        <begin position="69"/>
        <end position="88"/>
    </location>
</feature>
<dbReference type="Proteomes" id="UP000184388">
    <property type="component" value="Unassembled WGS sequence"/>
</dbReference>
<dbReference type="SUPFAM" id="SSF53822">
    <property type="entry name" value="Periplasmic binding protein-like I"/>
    <property type="match status" value="1"/>
</dbReference>
<evidence type="ECO:0000313" key="2">
    <source>
        <dbReference type="EMBL" id="SHM94901.1"/>
    </source>
</evidence>
<accession>A0A9X8N4S1</accession>
<name>A0A9X8N4S1_9ACTN</name>
<protein>
    <submittedName>
        <fullName evidence="2">Uncharacterized protein</fullName>
    </submittedName>
</protein>
<dbReference type="RefSeq" id="WP_286160414.1">
    <property type="nucleotide sequence ID" value="NZ_FRBK01000016.1"/>
</dbReference>
<comment type="caution">
    <text evidence="2">The sequence shown here is derived from an EMBL/GenBank/DDBJ whole genome shotgun (WGS) entry which is preliminary data.</text>
</comment>
<sequence>MSDSPPIAMDVPPAAACGTSPTAALRDVPSPLIPRDEADTYQPFSSPIPHTDAELSTLLGLLLSPPVPTVPGSDGLPGAHHTRHSRRRRPSSLFAVAIGHSRDDASIAAAEACAEALRAAGRTVLAVVDWPEHAASWLRPARRFTADRPDAWVVAAAPLGWAQMSRRLRHSTDWEPARTYGFASLGDSHLVPLAGPASLQGMRGVSADGGTWLIDRGWVTRRPPGTPPAASPGGP</sequence>
<feature type="region of interest" description="Disordered" evidence="1">
    <location>
        <begin position="1"/>
        <end position="41"/>
    </location>
</feature>
<evidence type="ECO:0000256" key="1">
    <source>
        <dbReference type="SAM" id="MobiDB-lite"/>
    </source>
</evidence>
<dbReference type="EMBL" id="FRBK01000016">
    <property type="protein sequence ID" value="SHM94901.1"/>
    <property type="molecule type" value="Genomic_DNA"/>
</dbReference>
<reference evidence="3" key="1">
    <citation type="submission" date="2016-11" db="EMBL/GenBank/DDBJ databases">
        <authorList>
            <person name="Jaros S."/>
            <person name="Januszkiewicz K."/>
            <person name="Wedrychowicz H."/>
        </authorList>
    </citation>
    <scope>NUCLEOTIDE SEQUENCE [LARGE SCALE GENOMIC DNA]</scope>
    <source>
        <strain evidence="3">CGMCC 4.3555</strain>
    </source>
</reference>
<organism evidence="2 3">
    <name type="scientific">Streptomyces yunnanensis</name>
    <dbReference type="NCBI Taxonomy" id="156453"/>
    <lineage>
        <taxon>Bacteria</taxon>
        <taxon>Bacillati</taxon>
        <taxon>Actinomycetota</taxon>
        <taxon>Actinomycetes</taxon>
        <taxon>Kitasatosporales</taxon>
        <taxon>Streptomycetaceae</taxon>
        <taxon>Streptomyces</taxon>
    </lineage>
</organism>